<organism evidence="1 2">
    <name type="scientific">Chlorogloeopsis fritschii PCC 6912</name>
    <dbReference type="NCBI Taxonomy" id="211165"/>
    <lineage>
        <taxon>Bacteria</taxon>
        <taxon>Bacillati</taxon>
        <taxon>Cyanobacteriota</taxon>
        <taxon>Cyanophyceae</taxon>
        <taxon>Nostocales</taxon>
        <taxon>Chlorogloeopsidaceae</taxon>
        <taxon>Chlorogloeopsis</taxon>
    </lineage>
</organism>
<evidence type="ECO:0000313" key="1">
    <source>
        <dbReference type="EMBL" id="RUR72673.1"/>
    </source>
</evidence>
<evidence type="ECO:0008006" key="3">
    <source>
        <dbReference type="Google" id="ProtNLM"/>
    </source>
</evidence>
<sequence>MFPHSNTSHKEHISTLADNLIRRIRNFSVLDKHIKLIGRVRDLILDSHHQLNLMVSEIIEHQSTDTQSIEDSHHYFLLPSKLIKKIDVATKSVFLEIDKSQLEHMPEYYQPEIADGTQKLEQTNTTEIVNLQAQNTTLDSKVSESIAEEEIIRLLGEKVIVDRSKRKVGDVIVRKEVETRIVQVPVRYEKLIVEQVSPEHRQLAEINLGHEEISNIALTEVEQATVDVLDGNLTVSGDFNSPKIASLLLNAIALEKNHGCKKVRVTISVEDEERRQKYQEWFERTSIR</sequence>
<reference evidence="1 2" key="1">
    <citation type="journal article" date="2019" name="Genome Biol. Evol.">
        <title>Day and night: Metabolic profiles and evolutionary relationships of six axenic non-marine cyanobacteria.</title>
        <authorList>
            <person name="Will S.E."/>
            <person name="Henke P."/>
            <person name="Boedeker C."/>
            <person name="Huang S."/>
            <person name="Brinkmann H."/>
            <person name="Rohde M."/>
            <person name="Jarek M."/>
            <person name="Friedl T."/>
            <person name="Seufert S."/>
            <person name="Schumacher M."/>
            <person name="Overmann J."/>
            <person name="Neumann-Schaal M."/>
            <person name="Petersen J."/>
        </authorList>
    </citation>
    <scope>NUCLEOTIDE SEQUENCE [LARGE SCALE GENOMIC DNA]</scope>
    <source>
        <strain evidence="1 2">PCC 6912</strain>
    </source>
</reference>
<gene>
    <name evidence="1" type="ORF">PCC6912_61390</name>
</gene>
<evidence type="ECO:0000313" key="2">
    <source>
        <dbReference type="Proteomes" id="UP000268857"/>
    </source>
</evidence>
<dbReference type="RefSeq" id="WP_016876282.1">
    <property type="nucleotide sequence ID" value="NZ_AJLN01000071.1"/>
</dbReference>
<dbReference type="OrthoDB" id="530231at2"/>
<dbReference type="EMBL" id="RSCJ01000044">
    <property type="protein sequence ID" value="RUR72673.1"/>
    <property type="molecule type" value="Genomic_DNA"/>
</dbReference>
<dbReference type="STRING" id="211165.GCA_000317285_02548"/>
<keyword evidence="2" id="KW-1185">Reference proteome</keyword>
<name>A0A433MX60_CHLFR</name>
<protein>
    <recommendedName>
        <fullName evidence="3">DUF2382 domain-containing protein</fullName>
    </recommendedName>
</protein>
<accession>A0A433MX60</accession>
<proteinExistence type="predicted"/>
<dbReference type="AlphaFoldDB" id="A0A433MX60"/>
<dbReference type="Proteomes" id="UP000268857">
    <property type="component" value="Unassembled WGS sequence"/>
</dbReference>
<comment type="caution">
    <text evidence="1">The sequence shown here is derived from an EMBL/GenBank/DDBJ whole genome shotgun (WGS) entry which is preliminary data.</text>
</comment>